<name>A0A2M6WAF1_9BACT</name>
<reference evidence="2" key="1">
    <citation type="submission" date="2017-09" db="EMBL/GenBank/DDBJ databases">
        <title>Depth-based differentiation of microbial function through sediment-hosted aquifers and enrichment of novel symbionts in the deep terrestrial subsurface.</title>
        <authorList>
            <person name="Probst A.J."/>
            <person name="Ladd B."/>
            <person name="Jarett J.K."/>
            <person name="Geller-Mcgrath D.E."/>
            <person name="Sieber C.M.K."/>
            <person name="Emerson J.B."/>
            <person name="Anantharaman K."/>
            <person name="Thomas B.C."/>
            <person name="Malmstrom R."/>
            <person name="Stieglmeier M."/>
            <person name="Klingl A."/>
            <person name="Woyke T."/>
            <person name="Ryan C.M."/>
            <person name="Banfield J.F."/>
        </authorList>
    </citation>
    <scope>NUCLEOTIDE SEQUENCE [LARGE SCALE GENOMIC DNA]</scope>
</reference>
<proteinExistence type="predicted"/>
<organism evidence="1 2">
    <name type="scientific">Candidatus Kuenenbacteria bacterium CG10_big_fil_rev_8_21_14_0_10_36_11</name>
    <dbReference type="NCBI Taxonomy" id="1974618"/>
    <lineage>
        <taxon>Bacteria</taxon>
        <taxon>Candidatus Kueneniibacteriota</taxon>
    </lineage>
</organism>
<evidence type="ECO:0000313" key="1">
    <source>
        <dbReference type="EMBL" id="PIT89783.1"/>
    </source>
</evidence>
<accession>A0A2M6WAF1</accession>
<sequence>MEENLKETGRWLSAEADTNPIKATAKYMAKRFKINLCGYGRFLKGGGAAAIDQNIKELDELDKGWQGRD</sequence>
<dbReference type="Proteomes" id="UP000231464">
    <property type="component" value="Unassembled WGS sequence"/>
</dbReference>
<comment type="caution">
    <text evidence="1">The sequence shown here is derived from an EMBL/GenBank/DDBJ whole genome shotgun (WGS) entry which is preliminary data.</text>
</comment>
<gene>
    <name evidence="1" type="ORF">COU23_02080</name>
</gene>
<protein>
    <submittedName>
        <fullName evidence="1">Uncharacterized protein</fullName>
    </submittedName>
</protein>
<evidence type="ECO:0000313" key="2">
    <source>
        <dbReference type="Proteomes" id="UP000231464"/>
    </source>
</evidence>
<dbReference type="EMBL" id="PFBP01000034">
    <property type="protein sequence ID" value="PIT89783.1"/>
    <property type="molecule type" value="Genomic_DNA"/>
</dbReference>
<dbReference type="AlphaFoldDB" id="A0A2M6WAF1"/>